<dbReference type="Proteomes" id="UP000027195">
    <property type="component" value="Unassembled WGS sequence"/>
</dbReference>
<sequence length="185" mass="21567">ELGEDDIHNIRVFNLLTKHSLSDHLYNDFPHTFPKHTFGSIYELQQHMARLSGVRPKFYDMCPNSCLCYVGPNRNLSKCPYCSEERWTSDRIVRKTYSYIPLKPRLVAMVGNTRLAGLMRYRGQYVHDPNCITDTFGGEHYQRLLKKRVTIGDRKLDHLFFSDARDIALGISTDGFCPFKRRSKT</sequence>
<dbReference type="STRING" id="930990.A0A067MN39"/>
<evidence type="ECO:0000313" key="2">
    <source>
        <dbReference type="Proteomes" id="UP000027195"/>
    </source>
</evidence>
<keyword evidence="2" id="KW-1185">Reference proteome</keyword>
<name>A0A067MN39_BOTB1</name>
<proteinExistence type="predicted"/>
<dbReference type="HOGENOM" id="CLU_007337_2_0_1"/>
<reference evidence="2" key="1">
    <citation type="journal article" date="2014" name="Proc. Natl. Acad. Sci. U.S.A.">
        <title>Extensive sampling of basidiomycete genomes demonstrates inadequacy of the white-rot/brown-rot paradigm for wood decay fungi.</title>
        <authorList>
            <person name="Riley R."/>
            <person name="Salamov A.A."/>
            <person name="Brown D.W."/>
            <person name="Nagy L.G."/>
            <person name="Floudas D."/>
            <person name="Held B.W."/>
            <person name="Levasseur A."/>
            <person name="Lombard V."/>
            <person name="Morin E."/>
            <person name="Otillar R."/>
            <person name="Lindquist E.A."/>
            <person name="Sun H."/>
            <person name="LaButti K.M."/>
            <person name="Schmutz J."/>
            <person name="Jabbour D."/>
            <person name="Luo H."/>
            <person name="Baker S.E."/>
            <person name="Pisabarro A.G."/>
            <person name="Walton J.D."/>
            <person name="Blanchette R.A."/>
            <person name="Henrissat B."/>
            <person name="Martin F."/>
            <person name="Cullen D."/>
            <person name="Hibbett D.S."/>
            <person name="Grigoriev I.V."/>
        </authorList>
    </citation>
    <scope>NUCLEOTIDE SEQUENCE [LARGE SCALE GENOMIC DNA]</scope>
    <source>
        <strain evidence="2">FD-172 SS1</strain>
    </source>
</reference>
<dbReference type="EMBL" id="KL198024">
    <property type="protein sequence ID" value="KDQ17183.1"/>
    <property type="molecule type" value="Genomic_DNA"/>
</dbReference>
<feature type="non-terminal residue" evidence="1">
    <location>
        <position position="1"/>
    </location>
</feature>
<dbReference type="InParanoid" id="A0A067MN39"/>
<accession>A0A067MN39</accession>
<dbReference type="AlphaFoldDB" id="A0A067MN39"/>
<dbReference type="OrthoDB" id="3257409at2759"/>
<organism evidence="1 2">
    <name type="scientific">Botryobasidium botryosum (strain FD-172 SS1)</name>
    <dbReference type="NCBI Taxonomy" id="930990"/>
    <lineage>
        <taxon>Eukaryota</taxon>
        <taxon>Fungi</taxon>
        <taxon>Dikarya</taxon>
        <taxon>Basidiomycota</taxon>
        <taxon>Agaricomycotina</taxon>
        <taxon>Agaricomycetes</taxon>
        <taxon>Cantharellales</taxon>
        <taxon>Botryobasidiaceae</taxon>
        <taxon>Botryobasidium</taxon>
    </lineage>
</organism>
<protein>
    <submittedName>
        <fullName evidence="1">Uncharacterized protein</fullName>
    </submittedName>
</protein>
<gene>
    <name evidence="1" type="ORF">BOTBODRAFT_83091</name>
</gene>
<evidence type="ECO:0000313" key="1">
    <source>
        <dbReference type="EMBL" id="KDQ17183.1"/>
    </source>
</evidence>
<feature type="non-terminal residue" evidence="1">
    <location>
        <position position="185"/>
    </location>
</feature>